<feature type="transmembrane region" description="Helical" evidence="9">
    <location>
        <begin position="189"/>
        <end position="222"/>
    </location>
</feature>
<keyword evidence="4" id="KW-1003">Cell membrane</keyword>
<comment type="caution">
    <text evidence="10">The sequence shown here is derived from an EMBL/GenBank/DDBJ whole genome shotgun (WGS) entry which is preliminary data.</text>
</comment>
<dbReference type="AlphaFoldDB" id="A0A7K0DMB7"/>
<comment type="similarity">
    <text evidence="2">Belongs to the AzlC family.</text>
</comment>
<dbReference type="Pfam" id="PF03591">
    <property type="entry name" value="AzlC"/>
    <property type="match status" value="1"/>
</dbReference>
<evidence type="ECO:0000256" key="8">
    <source>
        <dbReference type="SAM" id="MobiDB-lite"/>
    </source>
</evidence>
<feature type="transmembrane region" description="Helical" evidence="9">
    <location>
        <begin position="58"/>
        <end position="80"/>
    </location>
</feature>
<dbReference type="EMBL" id="WEGI01000004">
    <property type="protein sequence ID" value="MQY26452.1"/>
    <property type="molecule type" value="Genomic_DNA"/>
</dbReference>
<feature type="transmembrane region" description="Helical" evidence="9">
    <location>
        <begin position="127"/>
        <end position="153"/>
    </location>
</feature>
<name>A0A7K0DMB7_9NOCA</name>
<feature type="region of interest" description="Disordered" evidence="8">
    <location>
        <begin position="260"/>
        <end position="307"/>
    </location>
</feature>
<evidence type="ECO:0000256" key="3">
    <source>
        <dbReference type="ARBA" id="ARBA00022448"/>
    </source>
</evidence>
<dbReference type="PANTHER" id="PTHR34979:SF1">
    <property type="entry name" value="INNER MEMBRANE PROTEIN YGAZ"/>
    <property type="match status" value="1"/>
</dbReference>
<sequence>MRSIYRTLNRNELTGIAAVCLAVGMIGVSYGATAVTSGLPFWLPLVLSVLVLAGGSELLFVGIVAAGGSVIAAVLAGLLVNARHLPYGLSLPDVVGTGRRRLLGTHIMNDESVAVSLAQPDRARRRAAYWMCGLGVLLAWPVGALLGVVIGAAVPDPDAFGLDAVFPAVLVALVLPAIRGDRATRWSALLGAVVAAATAPLLTAGLPVLVALPVALLVAMALTRNPVSREESVADTRCGERCSAANEPTLAEVDELAHRAIPGAGSVGEPPDSPTHSRFPSTRSAAGSGDGRPGSPLGIRSVGGGHE</sequence>
<comment type="subcellular location">
    <subcellularLocation>
        <location evidence="1">Cell membrane</location>
        <topology evidence="1">Multi-pass membrane protein</topology>
    </subcellularLocation>
</comment>
<dbReference type="InterPro" id="IPR011606">
    <property type="entry name" value="Brnchd-chn_aa_trnsp_permease"/>
</dbReference>
<evidence type="ECO:0000256" key="1">
    <source>
        <dbReference type="ARBA" id="ARBA00004651"/>
    </source>
</evidence>
<keyword evidence="7 9" id="KW-0472">Membrane</keyword>
<evidence type="ECO:0008006" key="12">
    <source>
        <dbReference type="Google" id="ProtNLM"/>
    </source>
</evidence>
<evidence type="ECO:0000313" key="11">
    <source>
        <dbReference type="Proteomes" id="UP000431401"/>
    </source>
</evidence>
<evidence type="ECO:0000256" key="6">
    <source>
        <dbReference type="ARBA" id="ARBA00022989"/>
    </source>
</evidence>
<dbReference type="OrthoDB" id="5195391at2"/>
<dbReference type="GO" id="GO:1903785">
    <property type="term" value="P:L-valine transmembrane transport"/>
    <property type="evidence" value="ECO:0007669"/>
    <property type="project" value="TreeGrafter"/>
</dbReference>
<feature type="compositionally biased region" description="Polar residues" evidence="8">
    <location>
        <begin position="274"/>
        <end position="285"/>
    </location>
</feature>
<evidence type="ECO:0000256" key="2">
    <source>
        <dbReference type="ARBA" id="ARBA00010735"/>
    </source>
</evidence>
<evidence type="ECO:0000313" key="10">
    <source>
        <dbReference type="EMBL" id="MQY26452.1"/>
    </source>
</evidence>
<protein>
    <recommendedName>
        <fullName evidence="12">Branched-chain amino acid permease</fullName>
    </recommendedName>
</protein>
<organism evidence="10 11">
    <name type="scientific">Nocardia aurantia</name>
    <dbReference type="NCBI Taxonomy" id="2585199"/>
    <lineage>
        <taxon>Bacteria</taxon>
        <taxon>Bacillati</taxon>
        <taxon>Actinomycetota</taxon>
        <taxon>Actinomycetes</taxon>
        <taxon>Mycobacteriales</taxon>
        <taxon>Nocardiaceae</taxon>
        <taxon>Nocardia</taxon>
    </lineage>
</organism>
<dbReference type="GO" id="GO:0005886">
    <property type="term" value="C:plasma membrane"/>
    <property type="evidence" value="ECO:0007669"/>
    <property type="project" value="UniProtKB-SubCell"/>
</dbReference>
<accession>A0A7K0DMB7</accession>
<evidence type="ECO:0000256" key="9">
    <source>
        <dbReference type="SAM" id="Phobius"/>
    </source>
</evidence>
<keyword evidence="5 9" id="KW-0812">Transmembrane</keyword>
<dbReference type="PANTHER" id="PTHR34979">
    <property type="entry name" value="INNER MEMBRANE PROTEIN YGAZ"/>
    <property type="match status" value="1"/>
</dbReference>
<evidence type="ECO:0000256" key="5">
    <source>
        <dbReference type="ARBA" id="ARBA00022692"/>
    </source>
</evidence>
<evidence type="ECO:0000256" key="7">
    <source>
        <dbReference type="ARBA" id="ARBA00023136"/>
    </source>
</evidence>
<keyword evidence="6 9" id="KW-1133">Transmembrane helix</keyword>
<gene>
    <name evidence="10" type="ORF">NRB56_20200</name>
</gene>
<keyword evidence="11" id="KW-1185">Reference proteome</keyword>
<feature type="transmembrane region" description="Helical" evidence="9">
    <location>
        <begin position="159"/>
        <end position="177"/>
    </location>
</feature>
<dbReference type="Proteomes" id="UP000431401">
    <property type="component" value="Unassembled WGS sequence"/>
</dbReference>
<keyword evidence="3" id="KW-0813">Transport</keyword>
<reference evidence="10 11" key="1">
    <citation type="submission" date="2019-10" db="EMBL/GenBank/DDBJ databases">
        <title>Nocardia macrotermitis sp. nov. and Nocardia aurantia sp. nov., isolated from the gut of fungus growing-termite Macrotermes natalensis.</title>
        <authorList>
            <person name="Benndorf R."/>
            <person name="Schwitalla J."/>
            <person name="Martin K."/>
            <person name="De Beer W."/>
            <person name="Kaster A.-K."/>
            <person name="Vollmers J."/>
            <person name="Poulsen M."/>
            <person name="Beemelmanns C."/>
        </authorList>
    </citation>
    <scope>NUCLEOTIDE SEQUENCE [LARGE SCALE GENOMIC DNA]</scope>
    <source>
        <strain evidence="10 11">RB56</strain>
    </source>
</reference>
<evidence type="ECO:0000256" key="4">
    <source>
        <dbReference type="ARBA" id="ARBA00022475"/>
    </source>
</evidence>
<proteinExistence type="inferred from homology"/>